<keyword evidence="3" id="KW-1185">Reference proteome</keyword>
<organism evidence="2 3">
    <name type="scientific">Thiocystis violascens (strain ATCC 17096 / DSM 198 / 6111)</name>
    <name type="common">Chromatium violascens</name>
    <dbReference type="NCBI Taxonomy" id="765911"/>
    <lineage>
        <taxon>Bacteria</taxon>
        <taxon>Pseudomonadati</taxon>
        <taxon>Pseudomonadota</taxon>
        <taxon>Gammaproteobacteria</taxon>
        <taxon>Chromatiales</taxon>
        <taxon>Chromatiaceae</taxon>
        <taxon>Thiocystis</taxon>
    </lineage>
</organism>
<reference evidence="2 3" key="1">
    <citation type="submission" date="2012-06" db="EMBL/GenBank/DDBJ databases">
        <title>Complete sequence of Thiocystis violascens DSM 198.</title>
        <authorList>
            <consortium name="US DOE Joint Genome Institute"/>
            <person name="Lucas S."/>
            <person name="Han J."/>
            <person name="Lapidus A."/>
            <person name="Cheng J.-F."/>
            <person name="Goodwin L."/>
            <person name="Pitluck S."/>
            <person name="Peters L."/>
            <person name="Ovchinnikova G."/>
            <person name="Teshima H."/>
            <person name="Detter J.C."/>
            <person name="Han C."/>
            <person name="Tapia R."/>
            <person name="Land M."/>
            <person name="Hauser L."/>
            <person name="Kyrpides N."/>
            <person name="Ivanova N."/>
            <person name="Pagani I."/>
            <person name="Vogl K."/>
            <person name="Liu Z."/>
            <person name="Frigaard N.-U."/>
            <person name="Bryant D."/>
            <person name="Woyke T."/>
        </authorList>
    </citation>
    <scope>NUCLEOTIDE SEQUENCE [LARGE SCALE GENOMIC DNA]</scope>
    <source>
        <strain evidence="3">ATCC 17096 / DSM 198 / 6111</strain>
    </source>
</reference>
<name>I3YFU3_THIV6</name>
<dbReference type="CDD" id="cd05403">
    <property type="entry name" value="NT_KNTase_like"/>
    <property type="match status" value="1"/>
</dbReference>
<evidence type="ECO:0000313" key="3">
    <source>
        <dbReference type="Proteomes" id="UP000006062"/>
    </source>
</evidence>
<dbReference type="Gene3D" id="3.30.460.10">
    <property type="entry name" value="Beta Polymerase, domain 2"/>
    <property type="match status" value="1"/>
</dbReference>
<protein>
    <submittedName>
        <fullName evidence="2">Nucleotidyltransferase family protein</fullName>
    </submittedName>
</protein>
<accession>I3YFU3</accession>
<dbReference type="InterPro" id="IPR043519">
    <property type="entry name" value="NT_sf"/>
</dbReference>
<dbReference type="GO" id="GO:0016740">
    <property type="term" value="F:transferase activity"/>
    <property type="evidence" value="ECO:0007669"/>
    <property type="project" value="UniProtKB-KW"/>
</dbReference>
<dbReference type="AlphaFoldDB" id="I3YFU3"/>
<dbReference type="SUPFAM" id="SSF81301">
    <property type="entry name" value="Nucleotidyltransferase"/>
    <property type="match status" value="1"/>
</dbReference>
<dbReference type="Pfam" id="PF18765">
    <property type="entry name" value="Polbeta"/>
    <property type="match status" value="1"/>
</dbReference>
<dbReference type="HOGENOM" id="CLU_164558_1_0_6"/>
<dbReference type="EMBL" id="CP003154">
    <property type="protein sequence ID" value="AFL75861.1"/>
    <property type="molecule type" value="Genomic_DNA"/>
</dbReference>
<feature type="domain" description="Polymerase beta nucleotidyltransferase" evidence="1">
    <location>
        <begin position="11"/>
        <end position="90"/>
    </location>
</feature>
<dbReference type="InterPro" id="IPR041633">
    <property type="entry name" value="Polbeta"/>
</dbReference>
<keyword evidence="2" id="KW-0808">Transferase</keyword>
<dbReference type="eggNOG" id="COG1708">
    <property type="taxonomic scope" value="Bacteria"/>
</dbReference>
<evidence type="ECO:0000259" key="1">
    <source>
        <dbReference type="Pfam" id="PF18765"/>
    </source>
</evidence>
<dbReference type="RefSeq" id="WP_014780247.1">
    <property type="nucleotide sequence ID" value="NC_018012.1"/>
</dbReference>
<dbReference type="Proteomes" id="UP000006062">
    <property type="component" value="Chromosome"/>
</dbReference>
<proteinExistence type="predicted"/>
<gene>
    <name evidence="2" type="ordered locus">Thivi_4036</name>
</gene>
<dbReference type="OrthoDB" id="14556at2"/>
<sequence length="93" mass="10366">MRLSPTERQAITQAIRAADPAATVYLFGSRTDKAAKGGDIDLLVLSKRIDLMKKLDILARLHQELGEQRIDLVVYPDCSKPFARLAMRDGMPL</sequence>
<dbReference type="KEGG" id="tvi:Thivi_4036"/>
<evidence type="ECO:0000313" key="2">
    <source>
        <dbReference type="EMBL" id="AFL75861.1"/>
    </source>
</evidence>